<feature type="compositionally biased region" description="Polar residues" evidence="1">
    <location>
        <begin position="207"/>
        <end position="220"/>
    </location>
</feature>
<dbReference type="RefSeq" id="WP_147231192.1">
    <property type="nucleotide sequence ID" value="NZ_VOSB01000005.1"/>
</dbReference>
<dbReference type="EMBL" id="VOSB01000005">
    <property type="protein sequence ID" value="TXE19045.1"/>
    <property type="molecule type" value="Genomic_DNA"/>
</dbReference>
<feature type="compositionally biased region" description="Polar residues" evidence="1">
    <location>
        <begin position="171"/>
        <end position="182"/>
    </location>
</feature>
<keyword evidence="2" id="KW-0812">Transmembrane</keyword>
<feature type="region of interest" description="Disordered" evidence="1">
    <location>
        <begin position="79"/>
        <end position="224"/>
    </location>
</feature>
<evidence type="ECO:0008006" key="5">
    <source>
        <dbReference type="Google" id="ProtNLM"/>
    </source>
</evidence>
<feature type="compositionally biased region" description="Polar residues" evidence="1">
    <location>
        <begin position="85"/>
        <end position="102"/>
    </location>
</feature>
<accession>A0A5C7BB30</accession>
<reference evidence="3 4" key="1">
    <citation type="submission" date="2019-08" db="EMBL/GenBank/DDBJ databases">
        <title>Genome of Psychroserpens burtonensis ACAM 167.</title>
        <authorList>
            <person name="Bowman J.P."/>
        </authorList>
    </citation>
    <scope>NUCLEOTIDE SEQUENCE [LARGE SCALE GENOMIC DNA]</scope>
    <source>
        <strain evidence="3 4">ACAM 167</strain>
    </source>
</reference>
<keyword evidence="2" id="KW-0472">Membrane</keyword>
<feature type="compositionally biased region" description="Polar residues" evidence="1">
    <location>
        <begin position="126"/>
        <end position="147"/>
    </location>
</feature>
<name>A0A5C7BB30_9FLAO</name>
<dbReference type="STRING" id="1123037.GCA_000425305_00137"/>
<dbReference type="Proteomes" id="UP000321938">
    <property type="component" value="Unassembled WGS sequence"/>
</dbReference>
<protein>
    <recommendedName>
        <fullName evidence="5">Outer membrane protein beta-barrel domain-containing protein</fullName>
    </recommendedName>
</protein>
<organism evidence="3 4">
    <name type="scientific">Psychroserpens burtonensis</name>
    <dbReference type="NCBI Taxonomy" id="49278"/>
    <lineage>
        <taxon>Bacteria</taxon>
        <taxon>Pseudomonadati</taxon>
        <taxon>Bacteroidota</taxon>
        <taxon>Flavobacteriia</taxon>
        <taxon>Flavobacteriales</taxon>
        <taxon>Flavobacteriaceae</taxon>
        <taxon>Psychroserpens</taxon>
    </lineage>
</organism>
<keyword evidence="2" id="KW-1133">Transmembrane helix</keyword>
<feature type="transmembrane region" description="Helical" evidence="2">
    <location>
        <begin position="46"/>
        <end position="68"/>
    </location>
</feature>
<proteinExistence type="predicted"/>
<comment type="caution">
    <text evidence="3">The sequence shown here is derived from an EMBL/GenBank/DDBJ whole genome shotgun (WGS) entry which is preliminary data.</text>
</comment>
<evidence type="ECO:0000313" key="3">
    <source>
        <dbReference type="EMBL" id="TXE19045.1"/>
    </source>
</evidence>
<evidence type="ECO:0000313" key="4">
    <source>
        <dbReference type="Proteomes" id="UP000321938"/>
    </source>
</evidence>
<keyword evidence="4" id="KW-1185">Reference proteome</keyword>
<gene>
    <name evidence="3" type="ORF">ES692_04090</name>
</gene>
<dbReference type="AlphaFoldDB" id="A0A5C7BB30"/>
<evidence type="ECO:0000256" key="2">
    <source>
        <dbReference type="SAM" id="Phobius"/>
    </source>
</evidence>
<dbReference type="OrthoDB" id="1113942at2"/>
<sequence length="536" mass="59620">MSEKKNIDKLFKEQFKNFEATPSDAVWKNIEAKLNTDKRKRRVIPIWWKVAGVAAAVVLMFTVANTLFNDSDSAVEKEIVDTEKSNNNSISSDTQTDGSELNTSEDLENNPIVENEQNSEEKSKDNNTLQNNLTTSEKSDNKTSVTISEEKEKQENDNNNNSNETHKNKSIIKNKSLQSDAVVSNKKNKLENDKTNNNSNLENKNTVVENSNNTISPNENLKNDIKKEQSGIDTLIKQTKNENTTQVTSSNTLEKENSEIRIDSSKAKGTETIENAIDKAIALTKNEDTEKIKDSINPLVKRWSVAPNMAPVYFNTLGTGSSIDEQFVDNTKEGDVNISYGIKGAYAINKKVTIRAGVNKVNLGYSTNNVVAFTGPNTSASSRELQNINMSDSTTTYLSANNLRFANGPEVLFLKEQGSISQQLGFIEVPIELEYNVLDTKIGLNLIGGFSTLFLSDNDVYSVENNGDKTRLGEATNINDMSYSANFGIGINYNISKQLRFNLEPTFKYQINTFNDAAGNFQPFFIGVYTGLSFKF</sequence>
<evidence type="ECO:0000256" key="1">
    <source>
        <dbReference type="SAM" id="MobiDB-lite"/>
    </source>
</evidence>
<feature type="compositionally biased region" description="Low complexity" evidence="1">
    <location>
        <begin position="195"/>
        <end position="206"/>
    </location>
</feature>